<keyword evidence="1" id="KW-0812">Transmembrane</keyword>
<sequence>MYKTVSIPLIMGCNTCNTFFAILDTFLYLH</sequence>
<reference evidence="2" key="1">
    <citation type="journal article" date="2021" name="Proc. Natl. Acad. Sci. U.S.A.">
        <title>A Catalog of Tens of Thousands of Viruses from Human Metagenomes Reveals Hidden Associations with Chronic Diseases.</title>
        <authorList>
            <person name="Tisza M.J."/>
            <person name="Buck C.B."/>
        </authorList>
    </citation>
    <scope>NUCLEOTIDE SEQUENCE</scope>
    <source>
        <strain evidence="2">Ct6bb17</strain>
    </source>
</reference>
<protein>
    <submittedName>
        <fullName evidence="2">Uncharacterized protein</fullName>
    </submittedName>
</protein>
<keyword evidence="1" id="KW-1133">Transmembrane helix</keyword>
<evidence type="ECO:0000313" key="2">
    <source>
        <dbReference type="EMBL" id="DAD99651.1"/>
    </source>
</evidence>
<accession>A0A8S5P0B0</accession>
<organism evidence="2">
    <name type="scientific">Siphoviridae sp. ct6bb17</name>
    <dbReference type="NCBI Taxonomy" id="2825345"/>
    <lineage>
        <taxon>Viruses</taxon>
        <taxon>Duplodnaviria</taxon>
        <taxon>Heunggongvirae</taxon>
        <taxon>Uroviricota</taxon>
        <taxon>Caudoviricetes</taxon>
    </lineage>
</organism>
<proteinExistence type="predicted"/>
<keyword evidence="1" id="KW-0472">Membrane</keyword>
<evidence type="ECO:0000256" key="1">
    <source>
        <dbReference type="SAM" id="Phobius"/>
    </source>
</evidence>
<name>A0A8S5P0B0_9CAUD</name>
<feature type="transmembrane region" description="Helical" evidence="1">
    <location>
        <begin position="6"/>
        <end position="29"/>
    </location>
</feature>
<dbReference type="EMBL" id="BK015290">
    <property type="protein sequence ID" value="DAD99651.1"/>
    <property type="molecule type" value="Genomic_DNA"/>
</dbReference>